<dbReference type="RefSeq" id="WP_093913975.1">
    <property type="nucleotide sequence ID" value="NZ_FONL01000015.1"/>
</dbReference>
<evidence type="ECO:0000259" key="6">
    <source>
        <dbReference type="Pfam" id="PF04263"/>
    </source>
</evidence>
<accession>A0A1I2CX40</accession>
<dbReference type="EC" id="2.7.6.2" evidence="5"/>
<dbReference type="PANTHER" id="PTHR41299:SF1">
    <property type="entry name" value="THIAMINE PYROPHOSPHOKINASE"/>
    <property type="match status" value="1"/>
</dbReference>
<evidence type="ECO:0000256" key="3">
    <source>
        <dbReference type="ARBA" id="ARBA00022777"/>
    </source>
</evidence>
<dbReference type="GO" id="GO:0009229">
    <property type="term" value="P:thiamine diphosphate biosynthetic process"/>
    <property type="evidence" value="ECO:0007669"/>
    <property type="project" value="InterPro"/>
</dbReference>
<dbReference type="GO" id="GO:0030975">
    <property type="term" value="F:thiamine binding"/>
    <property type="evidence" value="ECO:0007669"/>
    <property type="project" value="InterPro"/>
</dbReference>
<dbReference type="OrthoDB" id="1678571at2"/>
<dbReference type="GO" id="GO:0016301">
    <property type="term" value="F:kinase activity"/>
    <property type="evidence" value="ECO:0007669"/>
    <property type="project" value="UniProtKB-KW"/>
</dbReference>
<dbReference type="SUPFAM" id="SSF63999">
    <property type="entry name" value="Thiamin pyrophosphokinase, catalytic domain"/>
    <property type="match status" value="1"/>
</dbReference>
<dbReference type="NCBIfam" id="TIGR01378">
    <property type="entry name" value="thi_PPkinase"/>
    <property type="match status" value="1"/>
</dbReference>
<evidence type="ECO:0000256" key="1">
    <source>
        <dbReference type="ARBA" id="ARBA00022679"/>
    </source>
</evidence>
<feature type="domain" description="Thiamin pyrophosphokinase thiamin-binding" evidence="7">
    <location>
        <begin position="176"/>
        <end position="219"/>
    </location>
</feature>
<dbReference type="Gene3D" id="3.40.50.10240">
    <property type="entry name" value="Thiamin pyrophosphokinase, catalytic domain"/>
    <property type="match status" value="1"/>
</dbReference>
<dbReference type="InterPro" id="IPR007373">
    <property type="entry name" value="Thiamin_PyroPKinase_B1-bd"/>
</dbReference>
<dbReference type="CDD" id="cd07995">
    <property type="entry name" value="TPK"/>
    <property type="match status" value="1"/>
</dbReference>
<keyword evidence="3 8" id="KW-0418">Kinase</keyword>
<dbReference type="STRING" id="1123323.SAMN05216245_1157"/>
<keyword evidence="4" id="KW-0067">ATP-binding</keyword>
<gene>
    <name evidence="8" type="ORF">SAMN05216245_1157</name>
</gene>
<dbReference type="InterPro" id="IPR036759">
    <property type="entry name" value="TPK_catalytic_sf"/>
</dbReference>
<keyword evidence="2" id="KW-0547">Nucleotide-binding</keyword>
<dbReference type="AlphaFoldDB" id="A0A1I2CX40"/>
<evidence type="ECO:0000256" key="4">
    <source>
        <dbReference type="ARBA" id="ARBA00022840"/>
    </source>
</evidence>
<feature type="domain" description="Thiamin pyrophosphokinase catalytic" evidence="6">
    <location>
        <begin position="51"/>
        <end position="147"/>
    </location>
</feature>
<dbReference type="Proteomes" id="UP000198896">
    <property type="component" value="Unassembled WGS sequence"/>
</dbReference>
<dbReference type="Pfam" id="PF04265">
    <property type="entry name" value="TPK_B1_binding"/>
    <property type="match status" value="1"/>
</dbReference>
<evidence type="ECO:0000256" key="2">
    <source>
        <dbReference type="ARBA" id="ARBA00022741"/>
    </source>
</evidence>
<sequence length="242" mass="26796">MNKLFFPQGTLSIEDNKPAQEIAFCVCGGRKPAASWLNMTAEKLPGTPEFFAADRGLDYYHAAQFYPDRVIGDGDSADPVLWQQAVESGKAEVFPADKNETDLQLLLEILPPDKLWIFSGVYGGRLDHLLSAFETLGTEALQKNRTIVLADEREITVFVPEGVKIKFYPPAEETPVAVSLLAFTEKSKVSVSGTRWQLDETELSRNNPFAISNEMSEAEQLKELPHITFSCLAGMTVFYVAG</sequence>
<dbReference type="Pfam" id="PF04263">
    <property type="entry name" value="TPK_catalytic"/>
    <property type="match status" value="1"/>
</dbReference>
<keyword evidence="9" id="KW-1185">Reference proteome</keyword>
<evidence type="ECO:0000313" key="9">
    <source>
        <dbReference type="Proteomes" id="UP000198896"/>
    </source>
</evidence>
<name>A0A1I2CX40_9FIRM</name>
<dbReference type="InterPro" id="IPR053149">
    <property type="entry name" value="TPK"/>
</dbReference>
<keyword evidence="1" id="KW-0808">Transferase</keyword>
<dbReference type="GO" id="GO:0004788">
    <property type="term" value="F:thiamine diphosphokinase activity"/>
    <property type="evidence" value="ECO:0007669"/>
    <property type="project" value="UniProtKB-UniRule"/>
</dbReference>
<dbReference type="GO" id="GO:0006772">
    <property type="term" value="P:thiamine metabolic process"/>
    <property type="evidence" value="ECO:0007669"/>
    <property type="project" value="UniProtKB-UniRule"/>
</dbReference>
<reference evidence="8 9" key="1">
    <citation type="submission" date="2016-10" db="EMBL/GenBank/DDBJ databases">
        <authorList>
            <person name="de Groot N.N."/>
        </authorList>
    </citation>
    <scope>NUCLEOTIDE SEQUENCE [LARGE SCALE GENOMIC DNA]</scope>
    <source>
        <strain evidence="8 9">DSM 9236</strain>
    </source>
</reference>
<proteinExistence type="predicted"/>
<dbReference type="InterPro" id="IPR006282">
    <property type="entry name" value="Thi_PPkinase"/>
</dbReference>
<dbReference type="GO" id="GO:0005524">
    <property type="term" value="F:ATP binding"/>
    <property type="evidence" value="ECO:0007669"/>
    <property type="project" value="UniProtKB-KW"/>
</dbReference>
<dbReference type="InterPro" id="IPR007371">
    <property type="entry name" value="TPK_catalytic"/>
</dbReference>
<organism evidence="8 9">
    <name type="scientific">Succiniclasticum ruminis DSM 9236</name>
    <dbReference type="NCBI Taxonomy" id="1123323"/>
    <lineage>
        <taxon>Bacteria</taxon>
        <taxon>Bacillati</taxon>
        <taxon>Bacillota</taxon>
        <taxon>Negativicutes</taxon>
        <taxon>Acidaminococcales</taxon>
        <taxon>Acidaminococcaceae</taxon>
        <taxon>Succiniclasticum</taxon>
    </lineage>
</organism>
<protein>
    <recommendedName>
        <fullName evidence="5">Thiamine diphosphokinase</fullName>
        <ecNumber evidence="5">2.7.6.2</ecNumber>
    </recommendedName>
</protein>
<dbReference type="EMBL" id="FONL01000015">
    <property type="protein sequence ID" value="SFE72290.1"/>
    <property type="molecule type" value="Genomic_DNA"/>
</dbReference>
<dbReference type="PANTHER" id="PTHR41299">
    <property type="entry name" value="THIAMINE PYROPHOSPHOKINASE"/>
    <property type="match status" value="1"/>
</dbReference>
<evidence type="ECO:0000256" key="5">
    <source>
        <dbReference type="NCBIfam" id="TIGR01378"/>
    </source>
</evidence>
<evidence type="ECO:0000259" key="7">
    <source>
        <dbReference type="Pfam" id="PF04265"/>
    </source>
</evidence>
<evidence type="ECO:0000313" key="8">
    <source>
        <dbReference type="EMBL" id="SFE72290.1"/>
    </source>
</evidence>